<keyword evidence="2" id="KW-0472">Membrane</keyword>
<sequence>MMMLTIPKPNAWDPQTGVHQIASESRFSNRLPAIPDRRASADHSNDCVHNTRTASKEMERKKTVSGRCIMRLHQANMGKHLCCTSQIHKIRHGSETFLFSLAFYGIIIRYGIGYMVQ</sequence>
<evidence type="ECO:0000313" key="3">
    <source>
        <dbReference type="EMBL" id="KZF19207.1"/>
    </source>
</evidence>
<dbReference type="GeneID" id="28898668"/>
<keyword evidence="2" id="KW-1133">Transmembrane helix</keyword>
<dbReference type="InParanoid" id="A0A164ZKK4"/>
<dbReference type="Proteomes" id="UP000076632">
    <property type="component" value="Unassembled WGS sequence"/>
</dbReference>
<proteinExistence type="predicted"/>
<keyword evidence="4" id="KW-1185">Reference proteome</keyword>
<dbReference type="AlphaFoldDB" id="A0A164ZKK4"/>
<feature type="transmembrane region" description="Helical" evidence="2">
    <location>
        <begin position="97"/>
        <end position="116"/>
    </location>
</feature>
<dbReference type="EMBL" id="KV407467">
    <property type="protein sequence ID" value="KZF19207.1"/>
    <property type="molecule type" value="Genomic_DNA"/>
</dbReference>
<evidence type="ECO:0000256" key="1">
    <source>
        <dbReference type="SAM" id="MobiDB-lite"/>
    </source>
</evidence>
<evidence type="ECO:0000313" key="4">
    <source>
        <dbReference type="Proteomes" id="UP000076632"/>
    </source>
</evidence>
<gene>
    <name evidence="3" type="ORF">L228DRAFT_251316</name>
</gene>
<accession>A0A164ZKK4</accession>
<dbReference type="RefSeq" id="XP_018184762.1">
    <property type="nucleotide sequence ID" value="XM_018333531.1"/>
</dbReference>
<keyword evidence="2" id="KW-0812">Transmembrane</keyword>
<protein>
    <submittedName>
        <fullName evidence="3">Uncharacterized protein</fullName>
    </submittedName>
</protein>
<name>A0A164ZKK4_XYLHT</name>
<feature type="region of interest" description="Disordered" evidence="1">
    <location>
        <begin position="36"/>
        <end position="60"/>
    </location>
</feature>
<organism evidence="3 4">
    <name type="scientific">Xylona heveae (strain CBS 132557 / TC161)</name>
    <dbReference type="NCBI Taxonomy" id="1328760"/>
    <lineage>
        <taxon>Eukaryota</taxon>
        <taxon>Fungi</taxon>
        <taxon>Dikarya</taxon>
        <taxon>Ascomycota</taxon>
        <taxon>Pezizomycotina</taxon>
        <taxon>Xylonomycetes</taxon>
        <taxon>Xylonales</taxon>
        <taxon>Xylonaceae</taxon>
        <taxon>Xylona</taxon>
    </lineage>
</organism>
<reference evidence="3 4" key="1">
    <citation type="journal article" date="2016" name="Fungal Biol.">
        <title>The genome of Xylona heveae provides a window into fungal endophytism.</title>
        <authorList>
            <person name="Gazis R."/>
            <person name="Kuo A."/>
            <person name="Riley R."/>
            <person name="LaButti K."/>
            <person name="Lipzen A."/>
            <person name="Lin J."/>
            <person name="Amirebrahimi M."/>
            <person name="Hesse C.N."/>
            <person name="Spatafora J.W."/>
            <person name="Henrissat B."/>
            <person name="Hainaut M."/>
            <person name="Grigoriev I.V."/>
            <person name="Hibbett D.S."/>
        </authorList>
    </citation>
    <scope>NUCLEOTIDE SEQUENCE [LARGE SCALE GENOMIC DNA]</scope>
    <source>
        <strain evidence="3 4">TC161</strain>
    </source>
</reference>
<evidence type="ECO:0000256" key="2">
    <source>
        <dbReference type="SAM" id="Phobius"/>
    </source>
</evidence>
<feature type="compositionally biased region" description="Basic and acidic residues" evidence="1">
    <location>
        <begin position="36"/>
        <end position="46"/>
    </location>
</feature>